<dbReference type="PANTHER" id="PTHR31793">
    <property type="entry name" value="4-HYDROXYBENZOYL-COA THIOESTERASE FAMILY MEMBER"/>
    <property type="match status" value="1"/>
</dbReference>
<keyword evidence="2" id="KW-0378">Hydrolase</keyword>
<organism evidence="3 4">
    <name type="scientific">Spongiibacter pelagi</name>
    <dbReference type="NCBI Taxonomy" id="2760804"/>
    <lineage>
        <taxon>Bacteria</taxon>
        <taxon>Pseudomonadati</taxon>
        <taxon>Pseudomonadota</taxon>
        <taxon>Gammaproteobacteria</taxon>
        <taxon>Cellvibrionales</taxon>
        <taxon>Spongiibacteraceae</taxon>
        <taxon>Spongiibacter</taxon>
    </lineage>
</organism>
<dbReference type="Pfam" id="PF13279">
    <property type="entry name" value="4HBT_2"/>
    <property type="match status" value="1"/>
</dbReference>
<dbReference type="RefSeq" id="WP_190765369.1">
    <property type="nucleotide sequence ID" value="NZ_JACXLD010000005.1"/>
</dbReference>
<evidence type="ECO:0000313" key="4">
    <source>
        <dbReference type="Proteomes" id="UP000610558"/>
    </source>
</evidence>
<dbReference type="EMBL" id="JACXLD010000005">
    <property type="protein sequence ID" value="MBD2859487.1"/>
    <property type="molecule type" value="Genomic_DNA"/>
</dbReference>
<name>A0A927GX03_9GAMM</name>
<accession>A0A927GX03</accession>
<dbReference type="InterPro" id="IPR029069">
    <property type="entry name" value="HotDog_dom_sf"/>
</dbReference>
<evidence type="ECO:0000256" key="2">
    <source>
        <dbReference type="ARBA" id="ARBA00022801"/>
    </source>
</evidence>
<dbReference type="Gene3D" id="3.10.129.10">
    <property type="entry name" value="Hotdog Thioesterase"/>
    <property type="match status" value="1"/>
</dbReference>
<dbReference type="SUPFAM" id="SSF54637">
    <property type="entry name" value="Thioesterase/thiol ester dehydrase-isomerase"/>
    <property type="match status" value="1"/>
</dbReference>
<evidence type="ECO:0000313" key="3">
    <source>
        <dbReference type="EMBL" id="MBD2859487.1"/>
    </source>
</evidence>
<keyword evidence="4" id="KW-1185">Reference proteome</keyword>
<dbReference type="InterPro" id="IPR050563">
    <property type="entry name" value="4-hydroxybenzoyl-CoA_TE"/>
</dbReference>
<gene>
    <name evidence="3" type="ORF">IB286_10770</name>
</gene>
<sequence>MTHSDERDLTQRSQYFWFMPITTRWMDNDIYGHVNNVNYYSYFDTVANSFLIQEGGLDIHNGHQIGYIVHSECFYKQALVFPQELEGALRVNKLGNSSVQYGLAIFKKGEDKASAYGNFTHVFVDRETEKPQPINDHLRKMLSTLMDASEN</sequence>
<dbReference type="PANTHER" id="PTHR31793:SF27">
    <property type="entry name" value="NOVEL THIOESTERASE SUPERFAMILY DOMAIN AND SAPOSIN A-TYPE DOMAIN CONTAINING PROTEIN (0610012H03RIK)"/>
    <property type="match status" value="1"/>
</dbReference>
<dbReference type="GO" id="GO:0047617">
    <property type="term" value="F:fatty acyl-CoA hydrolase activity"/>
    <property type="evidence" value="ECO:0007669"/>
    <property type="project" value="TreeGrafter"/>
</dbReference>
<comment type="caution">
    <text evidence="3">The sequence shown here is derived from an EMBL/GenBank/DDBJ whole genome shotgun (WGS) entry which is preliminary data.</text>
</comment>
<dbReference type="Proteomes" id="UP000610558">
    <property type="component" value="Unassembled WGS sequence"/>
</dbReference>
<dbReference type="AlphaFoldDB" id="A0A927GX03"/>
<reference evidence="3" key="1">
    <citation type="submission" date="2020-09" db="EMBL/GenBank/DDBJ databases">
        <authorList>
            <person name="Yoon J.-W."/>
        </authorList>
    </citation>
    <scope>NUCLEOTIDE SEQUENCE</scope>
    <source>
        <strain evidence="3">KMU-158</strain>
    </source>
</reference>
<evidence type="ECO:0000256" key="1">
    <source>
        <dbReference type="ARBA" id="ARBA00005953"/>
    </source>
</evidence>
<proteinExistence type="inferred from homology"/>
<protein>
    <submittedName>
        <fullName evidence="3">Acyl-CoA thioesterase</fullName>
    </submittedName>
</protein>
<dbReference type="CDD" id="cd00586">
    <property type="entry name" value="4HBT"/>
    <property type="match status" value="1"/>
</dbReference>
<comment type="similarity">
    <text evidence="1">Belongs to the 4-hydroxybenzoyl-CoA thioesterase family.</text>
</comment>